<evidence type="ECO:0000256" key="5">
    <source>
        <dbReference type="ARBA" id="ARBA00022691"/>
    </source>
</evidence>
<keyword evidence="8" id="KW-0408">Iron</keyword>
<dbReference type="EMBL" id="UOFU01000057">
    <property type="protein sequence ID" value="VAW94756.1"/>
    <property type="molecule type" value="Genomic_DNA"/>
</dbReference>
<reference evidence="13" key="1">
    <citation type="submission" date="2018-06" db="EMBL/GenBank/DDBJ databases">
        <authorList>
            <person name="Zhirakovskaya E."/>
        </authorList>
    </citation>
    <scope>NUCLEOTIDE SEQUENCE</scope>
</reference>
<dbReference type="SFLD" id="SFLDF00314">
    <property type="entry name" value="L-lysine_2_3-aminomutase_(yjeK"/>
    <property type="match status" value="1"/>
</dbReference>
<evidence type="ECO:0000256" key="4">
    <source>
        <dbReference type="ARBA" id="ARBA00022485"/>
    </source>
</evidence>
<gene>
    <name evidence="13" type="ORF">MNBD_GAMMA20-2326</name>
</gene>
<dbReference type="InterPro" id="IPR058240">
    <property type="entry name" value="rSAM_sf"/>
</dbReference>
<sequence length="344" mass="38866">MIPLSTDPCQDTDWKKALATAIRQPSELLRAVGLRTQQLPEPIDDSAAFPLRVPRVYVERMRHGDPADPLLRQVLALHRERETSTGYSLDPVGDGPAIRRPGLLQKYHGRALIITTGACPIHCRYCFRRHFPYNEAHASTNDWRDTLAHIAADTNINEVILSGGDPLSLDTPRLRTLSEGLRDIPHIRRLRIHTRMPVVLPQRIDNEFLVWLTELPWPTVVVIHANHANEIDDAVRRRLHQIQAANATLLNQAVLLQGVNDSLLALADLSENLFEAGVLPYYLHLLDHVQGSAHFAVNETRAHELMEQLRRQLPGYLVPRLVREQAGAPYKQLLIHDTSVMPGH</sequence>
<dbReference type="GO" id="GO:0046872">
    <property type="term" value="F:metal ion binding"/>
    <property type="evidence" value="ECO:0007669"/>
    <property type="project" value="UniProtKB-KW"/>
</dbReference>
<comment type="catalytic activity">
    <reaction evidence="1">
        <text>L-lysine = D-beta-lysine</text>
        <dbReference type="Rhea" id="RHEA:44148"/>
        <dbReference type="ChEBI" id="CHEBI:32551"/>
        <dbReference type="ChEBI" id="CHEBI:84138"/>
    </reaction>
</comment>
<dbReference type="InterPro" id="IPR007197">
    <property type="entry name" value="rSAM"/>
</dbReference>
<proteinExistence type="predicted"/>
<evidence type="ECO:0000256" key="11">
    <source>
        <dbReference type="ARBA" id="ARBA00030756"/>
    </source>
</evidence>
<dbReference type="Pfam" id="PF04055">
    <property type="entry name" value="Radical_SAM"/>
    <property type="match status" value="1"/>
</dbReference>
<dbReference type="GO" id="GO:0051539">
    <property type="term" value="F:4 iron, 4 sulfur cluster binding"/>
    <property type="evidence" value="ECO:0007669"/>
    <property type="project" value="UniProtKB-KW"/>
</dbReference>
<dbReference type="PANTHER" id="PTHR30538">
    <property type="entry name" value="LYSINE 2,3-AMINOMUTASE-RELATED"/>
    <property type="match status" value="1"/>
</dbReference>
<dbReference type="InterPro" id="IPR003739">
    <property type="entry name" value="Lys_aminomutase/Glu_NH3_mut"/>
</dbReference>
<dbReference type="SFLD" id="SFLDS00029">
    <property type="entry name" value="Radical_SAM"/>
    <property type="match status" value="1"/>
</dbReference>
<evidence type="ECO:0000256" key="7">
    <source>
        <dbReference type="ARBA" id="ARBA00022898"/>
    </source>
</evidence>
<keyword evidence="9" id="KW-0411">Iron-sulfur</keyword>
<evidence type="ECO:0000256" key="3">
    <source>
        <dbReference type="ARBA" id="ARBA00022363"/>
    </source>
</evidence>
<evidence type="ECO:0000256" key="8">
    <source>
        <dbReference type="ARBA" id="ARBA00023004"/>
    </source>
</evidence>
<name>A0A3B1AQ04_9ZZZZ</name>
<dbReference type="PROSITE" id="PS51918">
    <property type="entry name" value="RADICAL_SAM"/>
    <property type="match status" value="1"/>
</dbReference>
<dbReference type="AlphaFoldDB" id="A0A3B1AQ04"/>
<accession>A0A3B1AQ04</accession>
<dbReference type="SFLD" id="SFLDG01070">
    <property type="entry name" value="PLP-dependent"/>
    <property type="match status" value="1"/>
</dbReference>
<dbReference type="GO" id="GO:0016853">
    <property type="term" value="F:isomerase activity"/>
    <property type="evidence" value="ECO:0007669"/>
    <property type="project" value="UniProtKB-KW"/>
</dbReference>
<dbReference type="InterPro" id="IPR013785">
    <property type="entry name" value="Aldolase_TIM"/>
</dbReference>
<feature type="domain" description="Radical SAM core" evidence="12">
    <location>
        <begin position="105"/>
        <end position="317"/>
    </location>
</feature>
<evidence type="ECO:0000259" key="12">
    <source>
        <dbReference type="PROSITE" id="PS51918"/>
    </source>
</evidence>
<keyword evidence="4" id="KW-0004">4Fe-4S</keyword>
<organism evidence="13">
    <name type="scientific">hydrothermal vent metagenome</name>
    <dbReference type="NCBI Taxonomy" id="652676"/>
    <lineage>
        <taxon>unclassified sequences</taxon>
        <taxon>metagenomes</taxon>
        <taxon>ecological metagenomes</taxon>
    </lineage>
</organism>
<protein>
    <recommendedName>
        <fullName evidence="3">L-lysine 2,3-aminomutase</fullName>
    </recommendedName>
    <alternativeName>
        <fullName evidence="11">EF-P post-translational modification enzyme B</fullName>
    </alternativeName>
</protein>
<evidence type="ECO:0000256" key="6">
    <source>
        <dbReference type="ARBA" id="ARBA00022723"/>
    </source>
</evidence>
<keyword evidence="5" id="KW-0949">S-adenosyl-L-methionine</keyword>
<comment type="cofactor">
    <cofactor evidence="2">
        <name>pyridoxal 5'-phosphate</name>
        <dbReference type="ChEBI" id="CHEBI:597326"/>
    </cofactor>
</comment>
<keyword evidence="10 13" id="KW-0413">Isomerase</keyword>
<evidence type="ECO:0000256" key="9">
    <source>
        <dbReference type="ARBA" id="ARBA00023014"/>
    </source>
</evidence>
<keyword evidence="6" id="KW-0479">Metal-binding</keyword>
<dbReference type="PANTHER" id="PTHR30538:SF1">
    <property type="entry name" value="L-LYSINE 2,3-AMINOMUTASE"/>
    <property type="match status" value="1"/>
</dbReference>
<dbReference type="CDD" id="cd01335">
    <property type="entry name" value="Radical_SAM"/>
    <property type="match status" value="1"/>
</dbReference>
<evidence type="ECO:0000256" key="2">
    <source>
        <dbReference type="ARBA" id="ARBA00001933"/>
    </source>
</evidence>
<dbReference type="NCBIfam" id="TIGR03821">
    <property type="entry name" value="EFP_modif_epmB"/>
    <property type="match status" value="1"/>
</dbReference>
<dbReference type="PIRSF" id="PIRSF004911">
    <property type="entry name" value="DUF160"/>
    <property type="match status" value="1"/>
</dbReference>
<dbReference type="NCBIfam" id="TIGR00238">
    <property type="entry name" value="KamA family radical SAM protein"/>
    <property type="match status" value="1"/>
</dbReference>
<dbReference type="Gene3D" id="3.20.20.70">
    <property type="entry name" value="Aldolase class I"/>
    <property type="match status" value="1"/>
</dbReference>
<evidence type="ECO:0000313" key="13">
    <source>
        <dbReference type="EMBL" id="VAW94756.1"/>
    </source>
</evidence>
<evidence type="ECO:0000256" key="10">
    <source>
        <dbReference type="ARBA" id="ARBA00023235"/>
    </source>
</evidence>
<keyword evidence="7" id="KW-0663">Pyridoxal phosphate</keyword>
<evidence type="ECO:0000256" key="1">
    <source>
        <dbReference type="ARBA" id="ARBA00001352"/>
    </source>
</evidence>
<dbReference type="SUPFAM" id="SSF102114">
    <property type="entry name" value="Radical SAM enzymes"/>
    <property type="match status" value="1"/>
</dbReference>
<dbReference type="InterPro" id="IPR022462">
    <property type="entry name" value="EpmB"/>
</dbReference>